<proteinExistence type="predicted"/>
<sequence>MRRVQGVPLQVSSKNLLADLGANFRIQRPP</sequence>
<evidence type="ECO:0000313" key="1">
    <source>
        <dbReference type="EMBL" id="JAH02034.1"/>
    </source>
</evidence>
<dbReference type="EMBL" id="GBXM01106543">
    <property type="protein sequence ID" value="JAH02034.1"/>
    <property type="molecule type" value="Transcribed_RNA"/>
</dbReference>
<reference evidence="1" key="2">
    <citation type="journal article" date="2015" name="Fish Shellfish Immunol.">
        <title>Early steps in the European eel (Anguilla anguilla)-Vibrio vulnificus interaction in the gills: Role of the RtxA13 toxin.</title>
        <authorList>
            <person name="Callol A."/>
            <person name="Pajuelo D."/>
            <person name="Ebbesson L."/>
            <person name="Teles M."/>
            <person name="MacKenzie S."/>
            <person name="Amaro C."/>
        </authorList>
    </citation>
    <scope>NUCLEOTIDE SEQUENCE</scope>
</reference>
<name>A0A0E9PBX3_ANGAN</name>
<accession>A0A0E9PBX3</accession>
<protein>
    <submittedName>
        <fullName evidence="1">Uncharacterized protein</fullName>
    </submittedName>
</protein>
<organism evidence="1">
    <name type="scientific">Anguilla anguilla</name>
    <name type="common">European freshwater eel</name>
    <name type="synonym">Muraena anguilla</name>
    <dbReference type="NCBI Taxonomy" id="7936"/>
    <lineage>
        <taxon>Eukaryota</taxon>
        <taxon>Metazoa</taxon>
        <taxon>Chordata</taxon>
        <taxon>Craniata</taxon>
        <taxon>Vertebrata</taxon>
        <taxon>Euteleostomi</taxon>
        <taxon>Actinopterygii</taxon>
        <taxon>Neopterygii</taxon>
        <taxon>Teleostei</taxon>
        <taxon>Anguilliformes</taxon>
        <taxon>Anguillidae</taxon>
        <taxon>Anguilla</taxon>
    </lineage>
</organism>
<dbReference type="AlphaFoldDB" id="A0A0E9PBX3"/>
<reference evidence="1" key="1">
    <citation type="submission" date="2014-11" db="EMBL/GenBank/DDBJ databases">
        <authorList>
            <person name="Amaro Gonzalez C."/>
        </authorList>
    </citation>
    <scope>NUCLEOTIDE SEQUENCE</scope>
</reference>